<dbReference type="RefSeq" id="WP_002950765.1">
    <property type="nucleotide sequence ID" value="NZ_AOTD01000047.1"/>
</dbReference>
<evidence type="ECO:0000313" key="3">
    <source>
        <dbReference type="Proteomes" id="UP000011782"/>
    </source>
</evidence>
<feature type="signal peptide" evidence="1">
    <location>
        <begin position="1"/>
        <end position="23"/>
    </location>
</feature>
<dbReference type="PATRIC" id="fig|1073353.3.peg.446"/>
<evidence type="ECO:0008006" key="4">
    <source>
        <dbReference type="Google" id="ProtNLM"/>
    </source>
</evidence>
<accession>M3IMA3</accession>
<keyword evidence="1" id="KW-0732">Signal</keyword>
<name>M3IMA3_9BACT</name>
<gene>
    <name evidence="2" type="ORF">H740_02102</name>
</gene>
<organism evidence="2 3">
    <name type="scientific">Campylobacter showae CC57C</name>
    <dbReference type="NCBI Taxonomy" id="1073353"/>
    <lineage>
        <taxon>Bacteria</taxon>
        <taxon>Pseudomonadati</taxon>
        <taxon>Campylobacterota</taxon>
        <taxon>Epsilonproteobacteria</taxon>
        <taxon>Campylobacterales</taxon>
        <taxon>Campylobacteraceae</taxon>
        <taxon>Campylobacter</taxon>
    </lineage>
</organism>
<evidence type="ECO:0000313" key="2">
    <source>
        <dbReference type="EMBL" id="EMG31286.1"/>
    </source>
</evidence>
<comment type="caution">
    <text evidence="2">The sequence shown here is derived from an EMBL/GenBank/DDBJ whole genome shotgun (WGS) entry which is preliminary data.</text>
</comment>
<dbReference type="Proteomes" id="UP000011782">
    <property type="component" value="Unassembled WGS sequence"/>
</dbReference>
<protein>
    <recommendedName>
        <fullName evidence="4">Ankyrin repeat-containing protein</fullName>
    </recommendedName>
</protein>
<dbReference type="OrthoDB" id="5352852at2"/>
<dbReference type="AlphaFoldDB" id="M3IMA3"/>
<sequence length="308" mass="35420">MKISLRFLPLALLFLFVPLFALEQDEAIKACEQPKSAPDFRIFYDENSTSEQIDAGLDQILDFLRQNPHRINDELGEYCDRLFTPFIFNAKMYNTGKIDFERIEKALKFKPDLNYKTLIASPICNSTLLLMPLPSGQKSNLSEADVIRLVKLLVRHGADANDKFILSCIYSADGFGIFKELLSMNADMSETPWQIALDMRSFAHENGATLKFGEAVNLKAAQFGKSVKFREFYREKMRYFEEFLKFKSLKEINKGGLRFFIETNLALDNAESVKFLLENGLCELADECEFLRKKAKIYEAAEILKLKF</sequence>
<evidence type="ECO:0000256" key="1">
    <source>
        <dbReference type="SAM" id="SignalP"/>
    </source>
</evidence>
<dbReference type="EMBL" id="AOTD01000047">
    <property type="protein sequence ID" value="EMG31286.1"/>
    <property type="molecule type" value="Genomic_DNA"/>
</dbReference>
<reference evidence="2 3" key="1">
    <citation type="submission" date="2013-02" db="EMBL/GenBank/DDBJ databases">
        <title>Co-occurrence of anaerobic bacteria in colorectal carcinomas.</title>
        <authorList>
            <person name="Holt R.A."/>
            <person name="Warren R.L."/>
            <person name="Allen-Vercoe E."/>
            <person name="Pleasance S."/>
            <person name="Freeman D.J."/>
            <person name="Watson P."/>
            <person name="Moore R."/>
            <person name="Cochrane K."/>
        </authorList>
    </citation>
    <scope>NUCLEOTIDE SEQUENCE [LARGE SCALE GENOMIC DNA]</scope>
    <source>
        <strain evidence="2 3">CC57C</strain>
    </source>
</reference>
<proteinExistence type="predicted"/>
<feature type="chain" id="PRO_5004034884" description="Ankyrin repeat-containing protein" evidence="1">
    <location>
        <begin position="24"/>
        <end position="308"/>
    </location>
</feature>